<protein>
    <submittedName>
        <fullName evidence="1">Uncharacterized protein</fullName>
    </submittedName>
</protein>
<accession>A0A1Z5JI98</accession>
<evidence type="ECO:0000313" key="2">
    <source>
        <dbReference type="Proteomes" id="UP000198406"/>
    </source>
</evidence>
<comment type="caution">
    <text evidence="1">The sequence shown here is derived from an EMBL/GenBank/DDBJ whole genome shotgun (WGS) entry which is preliminary data.</text>
</comment>
<evidence type="ECO:0000313" key="1">
    <source>
        <dbReference type="EMBL" id="GAX13724.1"/>
    </source>
</evidence>
<dbReference type="EMBL" id="BDSP01000072">
    <property type="protein sequence ID" value="GAX13724.1"/>
    <property type="molecule type" value="Genomic_DNA"/>
</dbReference>
<proteinExistence type="predicted"/>
<dbReference type="Proteomes" id="UP000198406">
    <property type="component" value="Unassembled WGS sequence"/>
</dbReference>
<sequence>MVIMNNLFRYHSQIADVATSPRRNTASVKSAPQLQQSRDFFDKMSRYTRASDRKNVLKTLNECGVLKLVTLPSKPASPSSEYAWNMLEEEVCRMRFDINGVPLGPGCYCSSFFEIQKILKTVCAKLADRTDSYSADELYRELIVRMAESNTQADSHRALDPLMGSPQLQLQVPPRESAVHEPHTTVSLYEANGHLHFVLDTSHTFGLFRKLDLGSDKPWIKITAAFHERSNLCTGSAVRNVAIHLPQK</sequence>
<keyword evidence="2" id="KW-1185">Reference proteome</keyword>
<name>A0A1Z5JI98_FISSO</name>
<dbReference type="OrthoDB" id="46637at2759"/>
<dbReference type="AlphaFoldDB" id="A0A1Z5JI98"/>
<reference evidence="1 2" key="1">
    <citation type="journal article" date="2015" name="Plant Cell">
        <title>Oil accumulation by the oleaginous diatom Fistulifera solaris as revealed by the genome and transcriptome.</title>
        <authorList>
            <person name="Tanaka T."/>
            <person name="Maeda Y."/>
            <person name="Veluchamy A."/>
            <person name="Tanaka M."/>
            <person name="Abida H."/>
            <person name="Marechal E."/>
            <person name="Bowler C."/>
            <person name="Muto M."/>
            <person name="Sunaga Y."/>
            <person name="Tanaka M."/>
            <person name="Yoshino T."/>
            <person name="Taniguchi T."/>
            <person name="Fukuda Y."/>
            <person name="Nemoto M."/>
            <person name="Matsumoto M."/>
            <person name="Wong P.S."/>
            <person name="Aburatani S."/>
            <person name="Fujibuchi W."/>
        </authorList>
    </citation>
    <scope>NUCLEOTIDE SEQUENCE [LARGE SCALE GENOMIC DNA]</scope>
    <source>
        <strain evidence="1 2">JPCC DA0580</strain>
    </source>
</reference>
<gene>
    <name evidence="1" type="ORF">FisN_2HuN23</name>
</gene>
<organism evidence="1 2">
    <name type="scientific">Fistulifera solaris</name>
    <name type="common">Oleaginous diatom</name>
    <dbReference type="NCBI Taxonomy" id="1519565"/>
    <lineage>
        <taxon>Eukaryota</taxon>
        <taxon>Sar</taxon>
        <taxon>Stramenopiles</taxon>
        <taxon>Ochrophyta</taxon>
        <taxon>Bacillariophyta</taxon>
        <taxon>Bacillariophyceae</taxon>
        <taxon>Bacillariophycidae</taxon>
        <taxon>Naviculales</taxon>
        <taxon>Naviculaceae</taxon>
        <taxon>Fistulifera</taxon>
    </lineage>
</organism>
<dbReference type="InParanoid" id="A0A1Z5JI98"/>